<evidence type="ECO:0000259" key="1">
    <source>
        <dbReference type="Pfam" id="PF13403"/>
    </source>
</evidence>
<dbReference type="Pfam" id="PF13403">
    <property type="entry name" value="Hint_2"/>
    <property type="match status" value="1"/>
</dbReference>
<feature type="domain" description="Hedgehog/Intein (Hint)" evidence="1">
    <location>
        <begin position="4"/>
        <end position="107"/>
    </location>
</feature>
<proteinExistence type="predicted"/>
<name>A0ABV3RHC7_9RHOB</name>
<evidence type="ECO:0000313" key="2">
    <source>
        <dbReference type="EMBL" id="MEW9918367.1"/>
    </source>
</evidence>
<dbReference type="InterPro" id="IPR036844">
    <property type="entry name" value="Hint_dom_sf"/>
</dbReference>
<sequence length="154" mass="17265">MAPNHLRWKGARTVVGQDAFAPIEFAPGSIGNDKNLLVSPQHRMLIDDYRAAMYFGEDEVITAADFLVNHDSIVKREMDSVTYYHLLFDTHELVMSCGTWSESYQPGSYSLPGLDDRARWELFELFPGLRTDPGTYGPAVRASIKRQQAALLAA</sequence>
<dbReference type="EMBL" id="JBFNXX010000001">
    <property type="protein sequence ID" value="MEW9918367.1"/>
    <property type="molecule type" value="Genomic_DNA"/>
</dbReference>
<organism evidence="2 3">
    <name type="scientific">Sulfitobacter sediminis</name>
    <dbReference type="NCBI Taxonomy" id="3234186"/>
    <lineage>
        <taxon>Bacteria</taxon>
        <taxon>Pseudomonadati</taxon>
        <taxon>Pseudomonadota</taxon>
        <taxon>Alphaproteobacteria</taxon>
        <taxon>Rhodobacterales</taxon>
        <taxon>Roseobacteraceae</taxon>
        <taxon>Sulfitobacter</taxon>
    </lineage>
</organism>
<dbReference type="InterPro" id="IPR028992">
    <property type="entry name" value="Hedgehog/Intein_dom"/>
</dbReference>
<keyword evidence="3" id="KW-1185">Reference proteome</keyword>
<dbReference type="SUPFAM" id="SSF51294">
    <property type="entry name" value="Hedgehog/intein (Hint) domain"/>
    <property type="match status" value="1"/>
</dbReference>
<dbReference type="RefSeq" id="WP_367876067.1">
    <property type="nucleotide sequence ID" value="NZ_JBFNXX010000001.1"/>
</dbReference>
<comment type="caution">
    <text evidence="2">The sequence shown here is derived from an EMBL/GenBank/DDBJ whole genome shotgun (WGS) entry which is preliminary data.</text>
</comment>
<evidence type="ECO:0000313" key="3">
    <source>
        <dbReference type="Proteomes" id="UP001556098"/>
    </source>
</evidence>
<dbReference type="Proteomes" id="UP001556098">
    <property type="component" value="Unassembled WGS sequence"/>
</dbReference>
<accession>A0ABV3RHC7</accession>
<gene>
    <name evidence="2" type="ORF">AB2B41_02030</name>
</gene>
<protein>
    <submittedName>
        <fullName evidence="2">Hint domain-containing protein</fullName>
    </submittedName>
</protein>
<reference evidence="2 3" key="1">
    <citation type="submission" date="2024-07" db="EMBL/GenBank/DDBJ databases">
        <title>Marimonas sp.nov., isolated from tidal-flat sediment.</title>
        <authorList>
            <person name="Jayan J.N."/>
            <person name="Lee S.S."/>
        </authorList>
    </citation>
    <scope>NUCLEOTIDE SEQUENCE [LARGE SCALE GENOMIC DNA]</scope>
    <source>
        <strain evidence="2 3">MJW-29</strain>
    </source>
</reference>